<dbReference type="Proteomes" id="UP000190961">
    <property type="component" value="Unassembled WGS sequence"/>
</dbReference>
<reference evidence="1 2" key="1">
    <citation type="submission" date="2017-02" db="EMBL/GenBank/DDBJ databases">
        <authorList>
            <person name="Peterson S.W."/>
        </authorList>
    </citation>
    <scope>NUCLEOTIDE SEQUENCE [LARGE SCALE GENOMIC DNA]</scope>
    <source>
        <strain evidence="1 2">DSM 25262</strain>
    </source>
</reference>
<dbReference type="AlphaFoldDB" id="A0A1T5IXT2"/>
<evidence type="ECO:0000313" key="1">
    <source>
        <dbReference type="EMBL" id="SKC43970.1"/>
    </source>
</evidence>
<protein>
    <submittedName>
        <fullName evidence="1">Uncharacterized protein</fullName>
    </submittedName>
</protein>
<organism evidence="1 2">
    <name type="scientific">Ohtaekwangia koreensis</name>
    <dbReference type="NCBI Taxonomy" id="688867"/>
    <lineage>
        <taxon>Bacteria</taxon>
        <taxon>Pseudomonadati</taxon>
        <taxon>Bacteroidota</taxon>
        <taxon>Cytophagia</taxon>
        <taxon>Cytophagales</taxon>
        <taxon>Fulvivirgaceae</taxon>
        <taxon>Ohtaekwangia</taxon>
    </lineage>
</organism>
<gene>
    <name evidence="1" type="ORF">SAMN05660236_0527</name>
</gene>
<evidence type="ECO:0000313" key="2">
    <source>
        <dbReference type="Proteomes" id="UP000190961"/>
    </source>
</evidence>
<dbReference type="STRING" id="688867.SAMN05660236_0527"/>
<keyword evidence="2" id="KW-1185">Reference proteome</keyword>
<sequence length="431" mass="49323">MATQLLAIVKLRYLIFQPCTYKMNVYLSKLLLLLLVVFSLDGFSQSNLIPMIYVNGNPQVYIQDINIVSDKVFLVDGLYTGDVLLGKDTLRSSMENPKRFVSQLKNETLQRSMVSDGVVLGVTKNAFCVVGDGNSFHGKSISKFNLKNELIWKYNLLLSDSSSHMVAVADICFDDEGNTYMLFTADVHGVVRLGNDKVTGPSTFVAKIGIAGNLVSYRKIADKYYCYNRMLIKDDKVCAYSTNQFYPAACVLDMNLSEEIQDKNLVQFCKYKVWDKTSYYRMIEAGKRPERLFLVEKYNAKEKDFVRNEVFRDTLRFQDEIYQYELFDFSKTEIVVVYISRGIITPGPRCNQYVNVLKIRKKNLAISERTVIECDWLRGNDDVVFSLSGSYLYIGHEYNPSRKLKIGNLEFVDNTNGTASKSFFIVKLPLK</sequence>
<proteinExistence type="predicted"/>
<accession>A0A1T5IXT2</accession>
<dbReference type="EMBL" id="FUZU01000001">
    <property type="protein sequence ID" value="SKC43970.1"/>
    <property type="molecule type" value="Genomic_DNA"/>
</dbReference>
<name>A0A1T5IXT2_9BACT</name>